<dbReference type="EMBL" id="JAEAOA010001421">
    <property type="protein sequence ID" value="KAK3590547.1"/>
    <property type="molecule type" value="Genomic_DNA"/>
</dbReference>
<proteinExistence type="predicted"/>
<protein>
    <submittedName>
        <fullName evidence="2">Uncharacterized protein</fullName>
    </submittedName>
</protein>
<reference evidence="2" key="3">
    <citation type="submission" date="2023-05" db="EMBL/GenBank/DDBJ databases">
        <authorList>
            <person name="Smith C.H."/>
        </authorList>
    </citation>
    <scope>NUCLEOTIDE SEQUENCE</scope>
    <source>
        <strain evidence="2">CHS0354</strain>
        <tissue evidence="2">Mantle</tissue>
    </source>
</reference>
<name>A0AAE0SET0_9BIVA</name>
<evidence type="ECO:0000313" key="2">
    <source>
        <dbReference type="EMBL" id="KAK3590547.1"/>
    </source>
</evidence>
<keyword evidence="3" id="KW-1185">Reference proteome</keyword>
<evidence type="ECO:0000256" key="1">
    <source>
        <dbReference type="SAM" id="Phobius"/>
    </source>
</evidence>
<dbReference type="AlphaFoldDB" id="A0AAE0SET0"/>
<keyword evidence="1" id="KW-0472">Membrane</keyword>
<sequence length="86" mass="9212">MACSSNGCADGIKSVLSHSQYTKSTVVGGCRHIDAFSRSNLNLEYGLDELLRMSGCDTENVFIKIKRCIFVISFVVSCVIGSAIGS</sequence>
<gene>
    <name evidence="2" type="ORF">CHS0354_023614</name>
</gene>
<keyword evidence="1" id="KW-0812">Transmembrane</keyword>
<reference evidence="2" key="1">
    <citation type="journal article" date="2021" name="Genome Biol. Evol.">
        <title>A High-Quality Reference Genome for a Parasitic Bivalve with Doubly Uniparental Inheritance (Bivalvia: Unionida).</title>
        <authorList>
            <person name="Smith C.H."/>
        </authorList>
    </citation>
    <scope>NUCLEOTIDE SEQUENCE</scope>
    <source>
        <strain evidence="2">CHS0354</strain>
    </source>
</reference>
<keyword evidence="1" id="KW-1133">Transmembrane helix</keyword>
<reference evidence="2" key="2">
    <citation type="journal article" date="2021" name="Genome Biol. Evol.">
        <title>Developing a high-quality reference genome for a parasitic bivalve with doubly uniparental inheritance (Bivalvia: Unionida).</title>
        <authorList>
            <person name="Smith C.H."/>
        </authorList>
    </citation>
    <scope>NUCLEOTIDE SEQUENCE</scope>
    <source>
        <strain evidence="2">CHS0354</strain>
        <tissue evidence="2">Mantle</tissue>
    </source>
</reference>
<dbReference type="Proteomes" id="UP001195483">
    <property type="component" value="Unassembled WGS sequence"/>
</dbReference>
<evidence type="ECO:0000313" key="3">
    <source>
        <dbReference type="Proteomes" id="UP001195483"/>
    </source>
</evidence>
<feature type="transmembrane region" description="Helical" evidence="1">
    <location>
        <begin position="68"/>
        <end position="85"/>
    </location>
</feature>
<accession>A0AAE0SET0</accession>
<organism evidence="2 3">
    <name type="scientific">Potamilus streckersoni</name>
    <dbReference type="NCBI Taxonomy" id="2493646"/>
    <lineage>
        <taxon>Eukaryota</taxon>
        <taxon>Metazoa</taxon>
        <taxon>Spiralia</taxon>
        <taxon>Lophotrochozoa</taxon>
        <taxon>Mollusca</taxon>
        <taxon>Bivalvia</taxon>
        <taxon>Autobranchia</taxon>
        <taxon>Heteroconchia</taxon>
        <taxon>Palaeoheterodonta</taxon>
        <taxon>Unionida</taxon>
        <taxon>Unionoidea</taxon>
        <taxon>Unionidae</taxon>
        <taxon>Ambleminae</taxon>
        <taxon>Lampsilini</taxon>
        <taxon>Potamilus</taxon>
    </lineage>
</organism>
<comment type="caution">
    <text evidence="2">The sequence shown here is derived from an EMBL/GenBank/DDBJ whole genome shotgun (WGS) entry which is preliminary data.</text>
</comment>